<dbReference type="Gene3D" id="3.60.60.10">
    <property type="entry name" value="Penicillin V Acylase, Chain A"/>
    <property type="match status" value="1"/>
</dbReference>
<dbReference type="InterPro" id="IPR047801">
    <property type="entry name" value="Peptidase_C45"/>
</dbReference>
<accession>A0A382VMS5</accession>
<evidence type="ECO:0000313" key="2">
    <source>
        <dbReference type="EMBL" id="SVD47191.1"/>
    </source>
</evidence>
<sequence>MSVNKLETLEVSGTPEDIGFAIGQADADSIQKQVLQLAEFRETERTWQDSSYLKMLDAAARSVFPEYVLELEGMARGAQVEYETLLVWNCRGDLPLSDDAIPESAKHSPEGCTTLLYPAAKSSVAVIAHNEDGPPELDGHCSWFSVRQENGSKFSTFHYPGMLPGHTLSVNSHGLVQTINNIRVDDLQSGIPHWC</sequence>
<feature type="domain" description="Peptidase C45 hydrolase" evidence="1">
    <location>
        <begin position="124"/>
        <end position="194"/>
    </location>
</feature>
<dbReference type="NCBIfam" id="NF040521">
    <property type="entry name" value="C45_proenzyme"/>
    <property type="match status" value="1"/>
</dbReference>
<dbReference type="InterPro" id="IPR005079">
    <property type="entry name" value="Peptidase_C45_hydrolase"/>
</dbReference>
<protein>
    <recommendedName>
        <fullName evidence="1">Peptidase C45 hydrolase domain-containing protein</fullName>
    </recommendedName>
</protein>
<proteinExistence type="predicted"/>
<gene>
    <name evidence="2" type="ORF">METZ01_LOCUS400045</name>
</gene>
<organism evidence="2">
    <name type="scientific">marine metagenome</name>
    <dbReference type="NCBI Taxonomy" id="408172"/>
    <lineage>
        <taxon>unclassified sequences</taxon>
        <taxon>metagenomes</taxon>
        <taxon>ecological metagenomes</taxon>
    </lineage>
</organism>
<name>A0A382VMS5_9ZZZZ</name>
<dbReference type="Pfam" id="PF03417">
    <property type="entry name" value="AAT"/>
    <property type="match status" value="1"/>
</dbReference>
<evidence type="ECO:0000259" key="1">
    <source>
        <dbReference type="Pfam" id="PF03417"/>
    </source>
</evidence>
<dbReference type="AlphaFoldDB" id="A0A382VMS5"/>
<dbReference type="PANTHER" id="PTHR34180:SF1">
    <property type="entry name" value="BETA-ALANYL-DOPAMINE_CARCININE HYDROLASE"/>
    <property type="match status" value="1"/>
</dbReference>
<dbReference type="EMBL" id="UINC01152811">
    <property type="protein sequence ID" value="SVD47191.1"/>
    <property type="molecule type" value="Genomic_DNA"/>
</dbReference>
<reference evidence="2" key="1">
    <citation type="submission" date="2018-05" db="EMBL/GenBank/DDBJ databases">
        <authorList>
            <person name="Lanie J.A."/>
            <person name="Ng W.-L."/>
            <person name="Kazmierczak K.M."/>
            <person name="Andrzejewski T.M."/>
            <person name="Davidsen T.M."/>
            <person name="Wayne K.J."/>
            <person name="Tettelin H."/>
            <person name="Glass J.I."/>
            <person name="Rusch D."/>
            <person name="Podicherti R."/>
            <person name="Tsui H.-C.T."/>
            <person name="Winkler M.E."/>
        </authorList>
    </citation>
    <scope>NUCLEOTIDE SEQUENCE</scope>
</reference>
<dbReference type="PANTHER" id="PTHR34180">
    <property type="entry name" value="PEPTIDASE C45"/>
    <property type="match status" value="1"/>
</dbReference>
<dbReference type="InterPro" id="IPR047794">
    <property type="entry name" value="C45_proenzyme-like"/>
</dbReference>